<dbReference type="AlphaFoldDB" id="A0A1H4D9C7"/>
<sequence length="216" mass="24237">MWFGYAEVSAVILINLLPHREAARKRRREAFQATMFASFLLGLAIAGAIYWWFQVMITEQQEKNSFLQGEIKVLEGQIKEIASIEEEIAALRARQKAVEDLQSDRNLPVHLLNELVRQLPDGVYITSMKQDGQTISMQGMAQSNERVSEMLRNLANNTPWFSKPELVEIVASNVALTPRDQRRVGAFNLRFQLVRSSEAQKAMDAASSAVAASAGK</sequence>
<dbReference type="STRING" id="592050.SAMN05421875_12352"/>
<evidence type="ECO:0000313" key="4">
    <source>
        <dbReference type="Proteomes" id="UP000199002"/>
    </source>
</evidence>
<keyword evidence="2" id="KW-1133">Transmembrane helix</keyword>
<protein>
    <submittedName>
        <fullName evidence="3">Type IV pilus assembly protein PilN</fullName>
    </submittedName>
</protein>
<dbReference type="GO" id="GO:0043683">
    <property type="term" value="P:type IV pilus assembly"/>
    <property type="evidence" value="ECO:0007669"/>
    <property type="project" value="TreeGrafter"/>
</dbReference>
<organism evidence="3 4">
    <name type="scientific">Acidovorax soli</name>
    <dbReference type="NCBI Taxonomy" id="592050"/>
    <lineage>
        <taxon>Bacteria</taxon>
        <taxon>Pseudomonadati</taxon>
        <taxon>Pseudomonadota</taxon>
        <taxon>Betaproteobacteria</taxon>
        <taxon>Burkholderiales</taxon>
        <taxon>Comamonadaceae</taxon>
        <taxon>Acidovorax</taxon>
    </lineage>
</organism>
<keyword evidence="4" id="KW-1185">Reference proteome</keyword>
<feature type="transmembrane region" description="Helical" evidence="2">
    <location>
        <begin position="30"/>
        <end position="53"/>
    </location>
</feature>
<dbReference type="GO" id="GO:0043107">
    <property type="term" value="P:type IV pilus-dependent motility"/>
    <property type="evidence" value="ECO:0007669"/>
    <property type="project" value="TreeGrafter"/>
</dbReference>
<dbReference type="EMBL" id="FNQJ01000023">
    <property type="protein sequence ID" value="SEA69365.1"/>
    <property type="molecule type" value="Genomic_DNA"/>
</dbReference>
<dbReference type="InterPro" id="IPR052534">
    <property type="entry name" value="Extracell_DNA_Util/SecSys_Comp"/>
</dbReference>
<name>A0A1H4D9C7_9BURK</name>
<proteinExistence type="predicted"/>
<dbReference type="PANTHER" id="PTHR40278:SF2">
    <property type="entry name" value="TYPE IV PILUS INNER MEMBRANE COMPONENT PILN"/>
    <property type="match status" value="1"/>
</dbReference>
<dbReference type="Pfam" id="PF05137">
    <property type="entry name" value="PilN"/>
    <property type="match status" value="1"/>
</dbReference>
<keyword evidence="1" id="KW-0175">Coiled coil</keyword>
<reference evidence="4" key="1">
    <citation type="submission" date="2016-10" db="EMBL/GenBank/DDBJ databases">
        <authorList>
            <person name="Varghese N."/>
            <person name="Submissions S."/>
        </authorList>
    </citation>
    <scope>NUCLEOTIDE SEQUENCE [LARGE SCALE GENOMIC DNA]</scope>
    <source>
        <strain evidence="4">DSM 25157</strain>
    </source>
</reference>
<gene>
    <name evidence="3" type="ORF">SAMN05421875_12352</name>
</gene>
<evidence type="ECO:0000256" key="2">
    <source>
        <dbReference type="SAM" id="Phobius"/>
    </source>
</evidence>
<dbReference type="PANTHER" id="PTHR40278">
    <property type="entry name" value="DNA UTILIZATION PROTEIN HOFN"/>
    <property type="match status" value="1"/>
</dbReference>
<evidence type="ECO:0000313" key="3">
    <source>
        <dbReference type="EMBL" id="SEA69365.1"/>
    </source>
</evidence>
<accession>A0A1H4D9C7</accession>
<keyword evidence="2" id="KW-0812">Transmembrane</keyword>
<dbReference type="InterPro" id="IPR007813">
    <property type="entry name" value="PilN"/>
</dbReference>
<keyword evidence="2" id="KW-0472">Membrane</keyword>
<evidence type="ECO:0000256" key="1">
    <source>
        <dbReference type="SAM" id="Coils"/>
    </source>
</evidence>
<feature type="coiled-coil region" evidence="1">
    <location>
        <begin position="57"/>
        <end position="101"/>
    </location>
</feature>
<dbReference type="Proteomes" id="UP000199002">
    <property type="component" value="Unassembled WGS sequence"/>
</dbReference>